<proteinExistence type="predicted"/>
<dbReference type="OrthoDB" id="4964568at2"/>
<dbReference type="EMBL" id="VCKW01000009">
    <property type="protein sequence ID" value="TMR06772.1"/>
    <property type="molecule type" value="Genomic_DNA"/>
</dbReference>
<feature type="transmembrane region" description="Helical" evidence="2">
    <location>
        <begin position="94"/>
        <end position="118"/>
    </location>
</feature>
<name>A0A5C4JJX2_9ACTN</name>
<protein>
    <submittedName>
        <fullName evidence="3">Uncharacterized protein</fullName>
    </submittedName>
</protein>
<keyword evidence="4" id="KW-1185">Reference proteome</keyword>
<comment type="caution">
    <text evidence="3">The sequence shown here is derived from an EMBL/GenBank/DDBJ whole genome shotgun (WGS) entry which is preliminary data.</text>
</comment>
<feature type="transmembrane region" description="Helical" evidence="2">
    <location>
        <begin position="188"/>
        <end position="209"/>
    </location>
</feature>
<organism evidence="3 4">
    <name type="scientific">Actinomadura soli</name>
    <dbReference type="NCBI Taxonomy" id="2508997"/>
    <lineage>
        <taxon>Bacteria</taxon>
        <taxon>Bacillati</taxon>
        <taxon>Actinomycetota</taxon>
        <taxon>Actinomycetes</taxon>
        <taxon>Streptosporangiales</taxon>
        <taxon>Thermomonosporaceae</taxon>
        <taxon>Actinomadura</taxon>
    </lineage>
</organism>
<feature type="compositionally biased region" description="Basic and acidic residues" evidence="1">
    <location>
        <begin position="326"/>
        <end position="337"/>
    </location>
</feature>
<feature type="transmembrane region" description="Helical" evidence="2">
    <location>
        <begin position="229"/>
        <end position="249"/>
    </location>
</feature>
<dbReference type="RefSeq" id="WP_138643509.1">
    <property type="nucleotide sequence ID" value="NZ_VCKW01000009.1"/>
</dbReference>
<keyword evidence="2" id="KW-0812">Transmembrane</keyword>
<feature type="transmembrane region" description="Helical" evidence="2">
    <location>
        <begin position="258"/>
        <end position="278"/>
    </location>
</feature>
<keyword evidence="2" id="KW-1133">Transmembrane helix</keyword>
<evidence type="ECO:0000256" key="1">
    <source>
        <dbReference type="SAM" id="MobiDB-lite"/>
    </source>
</evidence>
<evidence type="ECO:0000313" key="4">
    <source>
        <dbReference type="Proteomes" id="UP000309174"/>
    </source>
</evidence>
<keyword evidence="2" id="KW-0472">Membrane</keyword>
<reference evidence="3 4" key="1">
    <citation type="submission" date="2019-05" db="EMBL/GenBank/DDBJ databases">
        <title>Draft genome sequence of Actinomadura sp. 14C53.</title>
        <authorList>
            <person name="Saricaoglu S."/>
            <person name="Isik K."/>
        </authorList>
    </citation>
    <scope>NUCLEOTIDE SEQUENCE [LARGE SCALE GENOMIC DNA]</scope>
    <source>
        <strain evidence="3 4">14C53</strain>
    </source>
</reference>
<feature type="transmembrane region" description="Helical" evidence="2">
    <location>
        <begin position="20"/>
        <end position="42"/>
    </location>
</feature>
<feature type="transmembrane region" description="Helical" evidence="2">
    <location>
        <begin position="298"/>
        <end position="321"/>
    </location>
</feature>
<gene>
    <name evidence="3" type="ORF">ETD83_03165</name>
</gene>
<feature type="transmembrane region" description="Helical" evidence="2">
    <location>
        <begin position="62"/>
        <end position="82"/>
    </location>
</feature>
<evidence type="ECO:0000256" key="2">
    <source>
        <dbReference type="SAM" id="Phobius"/>
    </source>
</evidence>
<feature type="transmembrane region" description="Helical" evidence="2">
    <location>
        <begin position="138"/>
        <end position="160"/>
    </location>
</feature>
<feature type="region of interest" description="Disordered" evidence="1">
    <location>
        <begin position="326"/>
        <end position="349"/>
    </location>
</feature>
<dbReference type="Proteomes" id="UP000309174">
    <property type="component" value="Unassembled WGS sequence"/>
</dbReference>
<evidence type="ECO:0000313" key="3">
    <source>
        <dbReference type="EMBL" id="TMR06772.1"/>
    </source>
</evidence>
<dbReference type="AlphaFoldDB" id="A0A5C4JJX2"/>
<accession>A0A5C4JJX2</accession>
<feature type="compositionally biased region" description="Polar residues" evidence="1">
    <location>
        <begin position="339"/>
        <end position="349"/>
    </location>
</feature>
<sequence>MTVSVLTGRAPVTGAGPGRLRLGVCAATVAACVPYLSLKIAWLSGSTVGWNDADAAKDSALFVGNAITMGMDAIAVLVVLAFTFRWGLRVPAWLVLTPMWIGAGLLAPIALAVPLGSLVQTLFTSEPLTTSDDAIQGWVYGVVYAGFTLQGIGLLTAFVLHARERWPDVFTARTNEVARGATHALQVLLARTAGVFAVVFAAVQFYWAFGGTAGIRAEDLDQRGAVQQLADGVMGLMALGGAVALLAIVRRAGRPERFAVPLAGAWIGAGAAFAWSFYRLITLLSQPEFLDSGSSSALNLTTLCGLLAGLLMGVTGAVLLAERDAQRPGRAAERDADAQSASPTASRTP</sequence>